<sequence>MSEKTEEELTIWIKEQIDAYDAGTIDPDLAAHLDAEIPGWNDAGARARVTPEPAVEDTEAMAAWIEINRVAHVAGSLPEGRAEYLDSIAPGWSEAPAADADEVEAASDVPVTEPTD</sequence>
<evidence type="ECO:0000313" key="2">
    <source>
        <dbReference type="EMBL" id="NYS95033.1"/>
    </source>
</evidence>
<reference evidence="2 3" key="1">
    <citation type="submission" date="2020-07" db="EMBL/GenBank/DDBJ databases">
        <title>MOT database genomes.</title>
        <authorList>
            <person name="Joseph S."/>
            <person name="Aduse-Opoku J."/>
            <person name="Hashim A."/>
            <person name="Wade W."/>
            <person name="Curtis M."/>
        </authorList>
    </citation>
    <scope>NUCLEOTIDE SEQUENCE [LARGE SCALE GENOMIC DNA]</scope>
    <source>
        <strain evidence="2 3">DSM 100099</strain>
    </source>
</reference>
<organism evidence="2 3">
    <name type="scientific">Sanguibacter inulinus</name>
    <dbReference type="NCBI Taxonomy" id="60922"/>
    <lineage>
        <taxon>Bacteria</taxon>
        <taxon>Bacillati</taxon>
        <taxon>Actinomycetota</taxon>
        <taxon>Actinomycetes</taxon>
        <taxon>Micrococcales</taxon>
        <taxon>Sanguibacteraceae</taxon>
        <taxon>Sanguibacter</taxon>
    </lineage>
</organism>
<dbReference type="EMBL" id="JACBYE010000052">
    <property type="protein sequence ID" value="NYS95033.1"/>
    <property type="molecule type" value="Genomic_DNA"/>
</dbReference>
<accession>A0A853F0J2</accession>
<dbReference type="RefSeq" id="WP_179914263.1">
    <property type="nucleotide sequence ID" value="NZ_JACBYE010000052.1"/>
</dbReference>
<feature type="region of interest" description="Disordered" evidence="1">
    <location>
        <begin position="93"/>
        <end position="116"/>
    </location>
</feature>
<evidence type="ECO:0000256" key="1">
    <source>
        <dbReference type="SAM" id="MobiDB-lite"/>
    </source>
</evidence>
<gene>
    <name evidence="2" type="ORF">HZZ10_16065</name>
</gene>
<keyword evidence="3" id="KW-1185">Reference proteome</keyword>
<feature type="compositionally biased region" description="Low complexity" evidence="1">
    <location>
        <begin position="106"/>
        <end position="116"/>
    </location>
</feature>
<dbReference type="AlphaFoldDB" id="A0A853F0J2"/>
<dbReference type="Proteomes" id="UP000561011">
    <property type="component" value="Unassembled WGS sequence"/>
</dbReference>
<comment type="caution">
    <text evidence="2">The sequence shown here is derived from an EMBL/GenBank/DDBJ whole genome shotgun (WGS) entry which is preliminary data.</text>
</comment>
<name>A0A853F0J2_9MICO</name>
<proteinExistence type="predicted"/>
<evidence type="ECO:0000313" key="3">
    <source>
        <dbReference type="Proteomes" id="UP000561011"/>
    </source>
</evidence>
<protein>
    <submittedName>
        <fullName evidence="2">Uncharacterized protein</fullName>
    </submittedName>
</protein>